<dbReference type="PANTHER" id="PTHR22617">
    <property type="entry name" value="CHEMOTAXIS SENSOR HISTIDINE KINASE-RELATED"/>
    <property type="match status" value="1"/>
</dbReference>
<dbReference type="Gene3D" id="2.30.30.40">
    <property type="entry name" value="SH3 Domains"/>
    <property type="match status" value="1"/>
</dbReference>
<dbReference type="PROSITE" id="PS50851">
    <property type="entry name" value="CHEW"/>
    <property type="match status" value="1"/>
</dbReference>
<dbReference type="InterPro" id="IPR002545">
    <property type="entry name" value="CheW-lke_dom"/>
</dbReference>
<dbReference type="GO" id="GO:0005829">
    <property type="term" value="C:cytosol"/>
    <property type="evidence" value="ECO:0007669"/>
    <property type="project" value="TreeGrafter"/>
</dbReference>
<dbReference type="GO" id="GO:0006935">
    <property type="term" value="P:chemotaxis"/>
    <property type="evidence" value="ECO:0007669"/>
    <property type="project" value="InterPro"/>
</dbReference>
<dbReference type="PANTHER" id="PTHR22617:SF23">
    <property type="entry name" value="CHEMOTAXIS PROTEIN CHEW"/>
    <property type="match status" value="1"/>
</dbReference>
<dbReference type="Proteomes" id="UP000500961">
    <property type="component" value="Chromosome"/>
</dbReference>
<dbReference type="InterPro" id="IPR036061">
    <property type="entry name" value="CheW-like_dom_sf"/>
</dbReference>
<proteinExistence type="predicted"/>
<dbReference type="KEGG" id="ttz:FHG85_06645"/>
<dbReference type="Pfam" id="PF01584">
    <property type="entry name" value="CheW"/>
    <property type="match status" value="1"/>
</dbReference>
<sequence>MGSYIIFQLDETDYGIPISQIKQLDVMGKVTPVPNAPQYVEGIVLTRGEVIPAINIRKKYGLPNKDFNLKTRLIHIYSNERSFGLIVDSAREFINIDDDQILPPPKKGNTPFTNEITGVVKHGERIILILNPLELAVDENKPITESEKSPKPEI</sequence>
<evidence type="ECO:0000313" key="3">
    <source>
        <dbReference type="Proteomes" id="UP000500961"/>
    </source>
</evidence>
<evidence type="ECO:0000259" key="1">
    <source>
        <dbReference type="PROSITE" id="PS50851"/>
    </source>
</evidence>
<dbReference type="RefSeq" id="WP_173074221.1">
    <property type="nucleotide sequence ID" value="NZ_CP041345.1"/>
</dbReference>
<keyword evidence="3" id="KW-1185">Reference proteome</keyword>
<dbReference type="EMBL" id="CP041345">
    <property type="protein sequence ID" value="QKG79954.1"/>
    <property type="molecule type" value="Genomic_DNA"/>
</dbReference>
<protein>
    <submittedName>
        <fullName evidence="2">Chemotaxis protein CheW</fullName>
    </submittedName>
</protein>
<evidence type="ECO:0000313" key="2">
    <source>
        <dbReference type="EMBL" id="QKG79954.1"/>
    </source>
</evidence>
<organism evidence="2 3">
    <name type="scientific">Tenuifilum thalassicum</name>
    <dbReference type="NCBI Taxonomy" id="2590900"/>
    <lineage>
        <taxon>Bacteria</taxon>
        <taxon>Pseudomonadati</taxon>
        <taxon>Bacteroidota</taxon>
        <taxon>Bacteroidia</taxon>
        <taxon>Bacteroidales</taxon>
        <taxon>Tenuifilaceae</taxon>
        <taxon>Tenuifilum</taxon>
    </lineage>
</organism>
<accession>A0A7D4AX64</accession>
<feature type="domain" description="CheW-like" evidence="1">
    <location>
        <begin position="1"/>
        <end position="141"/>
    </location>
</feature>
<dbReference type="Gene3D" id="2.40.50.180">
    <property type="entry name" value="CheA-289, Domain 4"/>
    <property type="match status" value="1"/>
</dbReference>
<reference evidence="2 3" key="1">
    <citation type="submission" date="2019-07" db="EMBL/GenBank/DDBJ databases">
        <title>Thalassofilum flectens gen. nov., sp. nov., a novel moderate thermophilic anaerobe from a shallow sea hot spring in Kunashir Island (Russia), representing a new family in the order Bacteroidales, and proposal of Thalassofilacea fam. nov.</title>
        <authorList>
            <person name="Kochetkova T.V."/>
            <person name="Podosokorskaya O.A."/>
            <person name="Novikov A."/>
            <person name="Elcheninov A.G."/>
            <person name="Toshchakov S.V."/>
            <person name="Kublanov I.V."/>
        </authorList>
    </citation>
    <scope>NUCLEOTIDE SEQUENCE [LARGE SCALE GENOMIC DNA]</scope>
    <source>
        <strain evidence="2 3">38-H</strain>
    </source>
</reference>
<dbReference type="InterPro" id="IPR039315">
    <property type="entry name" value="CheW"/>
</dbReference>
<gene>
    <name evidence="2" type="ORF">FHG85_06645</name>
</gene>
<dbReference type="SUPFAM" id="SSF50341">
    <property type="entry name" value="CheW-like"/>
    <property type="match status" value="1"/>
</dbReference>
<dbReference type="SMART" id="SM00260">
    <property type="entry name" value="CheW"/>
    <property type="match status" value="1"/>
</dbReference>
<name>A0A7D4AX64_9BACT</name>
<dbReference type="GO" id="GO:0007165">
    <property type="term" value="P:signal transduction"/>
    <property type="evidence" value="ECO:0007669"/>
    <property type="project" value="InterPro"/>
</dbReference>
<dbReference type="AlphaFoldDB" id="A0A7D4AX64"/>